<dbReference type="Proteomes" id="UP000480246">
    <property type="component" value="Unassembled WGS sequence"/>
</dbReference>
<organism evidence="2 3">
    <name type="scientific">Gracilibacillus oryzae</name>
    <dbReference type="NCBI Taxonomy" id="1672701"/>
    <lineage>
        <taxon>Bacteria</taxon>
        <taxon>Bacillati</taxon>
        <taxon>Bacillota</taxon>
        <taxon>Bacilli</taxon>
        <taxon>Bacillales</taxon>
        <taxon>Bacillaceae</taxon>
        <taxon>Gracilibacillus</taxon>
    </lineage>
</organism>
<dbReference type="Pfam" id="PF14179">
    <property type="entry name" value="YppG"/>
    <property type="match status" value="1"/>
</dbReference>
<protein>
    <recommendedName>
        <fullName evidence="4">YppG-like protein</fullName>
    </recommendedName>
</protein>
<accession>A0A7C8GV51</accession>
<dbReference type="EMBL" id="WEID01000031">
    <property type="protein sequence ID" value="KAB8137964.1"/>
    <property type="molecule type" value="Genomic_DNA"/>
</dbReference>
<proteinExistence type="predicted"/>
<comment type="caution">
    <text evidence="2">The sequence shown here is derived from an EMBL/GenBank/DDBJ whole genome shotgun (WGS) entry which is preliminary data.</text>
</comment>
<dbReference type="InterPro" id="IPR025555">
    <property type="entry name" value="YppG"/>
</dbReference>
<feature type="compositionally biased region" description="Basic and acidic residues" evidence="1">
    <location>
        <begin position="1"/>
        <end position="12"/>
    </location>
</feature>
<evidence type="ECO:0008006" key="4">
    <source>
        <dbReference type="Google" id="ProtNLM"/>
    </source>
</evidence>
<dbReference type="AlphaFoldDB" id="A0A7C8GV51"/>
<feature type="region of interest" description="Disordered" evidence="1">
    <location>
        <begin position="1"/>
        <end position="22"/>
    </location>
</feature>
<evidence type="ECO:0000256" key="1">
    <source>
        <dbReference type="SAM" id="MobiDB-lite"/>
    </source>
</evidence>
<reference evidence="2 3" key="1">
    <citation type="submission" date="2019-10" db="EMBL/GenBank/DDBJ databases">
        <title>Gracilibacillus sp. nov. isolated from rice seeds.</title>
        <authorList>
            <person name="He S."/>
        </authorList>
    </citation>
    <scope>NUCLEOTIDE SEQUENCE [LARGE SCALE GENOMIC DNA]</scope>
    <source>
        <strain evidence="2 3">TD8</strain>
    </source>
</reference>
<evidence type="ECO:0000313" key="2">
    <source>
        <dbReference type="EMBL" id="KAB8137964.1"/>
    </source>
</evidence>
<gene>
    <name evidence="2" type="ORF">F9U64_07035</name>
</gene>
<keyword evidence="3" id="KW-1185">Reference proteome</keyword>
<dbReference type="OrthoDB" id="2456726at2"/>
<sequence length="115" mass="13419">MCKEMEGIDVHRANAQSRQPYSYHEMQQPYPNQVPMTPFQYYQKPNLPPPYYQQNQQTLPPFGKQANSIVSYFQTKDGEMDFDKVFQTVNQLAATYQQVSPLFKNVSNIVKSFKA</sequence>
<name>A0A7C8GV51_9BACI</name>
<evidence type="ECO:0000313" key="3">
    <source>
        <dbReference type="Proteomes" id="UP000480246"/>
    </source>
</evidence>